<feature type="compositionally biased region" description="Polar residues" evidence="1">
    <location>
        <begin position="129"/>
        <end position="143"/>
    </location>
</feature>
<dbReference type="Proteomes" id="UP000028980">
    <property type="component" value="Unassembled WGS sequence"/>
</dbReference>
<evidence type="ECO:0000256" key="1">
    <source>
        <dbReference type="SAM" id="MobiDB-lite"/>
    </source>
</evidence>
<dbReference type="AlphaFoldDB" id="A0A081D6C1"/>
<evidence type="ECO:0000313" key="2">
    <source>
        <dbReference type="EMBL" id="GAK74467.1"/>
    </source>
</evidence>
<name>A0A081D6C1_NONUL</name>
<protein>
    <submittedName>
        <fullName evidence="2">Uncharacterized protein</fullName>
    </submittedName>
</protein>
<reference evidence="2 3" key="1">
    <citation type="journal article" date="2014" name="Genome Announc.">
        <title>Draft Genome Sequences of Marine Flavobacterium Nonlabens Strains NR17, NR24, NR27, NR32, NR33, and Ara13.</title>
        <authorList>
            <person name="Nakanishi M."/>
            <person name="Meirelles P."/>
            <person name="Suzuki R."/>
            <person name="Takatani N."/>
            <person name="Mino S."/>
            <person name="Suda W."/>
            <person name="Oshima K."/>
            <person name="Hattori M."/>
            <person name="Ohkuma M."/>
            <person name="Hosokawa M."/>
            <person name="Miyashita K."/>
            <person name="Thompson F.L."/>
            <person name="Niwa A."/>
            <person name="Sawabe T."/>
            <person name="Sawabe T."/>
        </authorList>
    </citation>
    <scope>NUCLEOTIDE SEQUENCE [LARGE SCALE GENOMIC DNA]</scope>
    <source>
        <strain evidence="3">JCM19296</strain>
    </source>
</reference>
<sequence>MPSGLAMTILGANHQVKDDRDDKALQKTLEAIKKELDSNFKCKVPGTPHDDLFEDYSDARKTNFLDNLDLFVEDAKEAVEVEKNQLKASRLWQKHLGDKFPDGEDVDMDKKEKELKALKASILSNTAYSQKDNTITEDSSGVKNQPHKNYGG</sequence>
<evidence type="ECO:0000313" key="3">
    <source>
        <dbReference type="Proteomes" id="UP000028980"/>
    </source>
</evidence>
<organism evidence="2 3">
    <name type="scientific">Nonlabens ulvanivorans</name>
    <name type="common">Persicivirga ulvanivorans</name>
    <dbReference type="NCBI Taxonomy" id="906888"/>
    <lineage>
        <taxon>Bacteria</taxon>
        <taxon>Pseudomonadati</taxon>
        <taxon>Bacteroidota</taxon>
        <taxon>Flavobacteriia</taxon>
        <taxon>Flavobacteriales</taxon>
        <taxon>Flavobacteriaceae</taxon>
        <taxon>Nonlabens</taxon>
    </lineage>
</organism>
<proteinExistence type="predicted"/>
<dbReference type="EMBL" id="BBLG01000001">
    <property type="protein sequence ID" value="GAK74467.1"/>
    <property type="molecule type" value="Genomic_DNA"/>
</dbReference>
<comment type="caution">
    <text evidence="2">The sequence shown here is derived from an EMBL/GenBank/DDBJ whole genome shotgun (WGS) entry which is preliminary data.</text>
</comment>
<feature type="region of interest" description="Disordered" evidence="1">
    <location>
        <begin position="129"/>
        <end position="152"/>
    </location>
</feature>
<gene>
    <name evidence="2" type="ORF">JCM19296_45</name>
</gene>
<accession>A0A081D6C1</accession>